<name>A0AAV5SRD9_9BILA</name>
<reference evidence="2" key="1">
    <citation type="submission" date="2023-10" db="EMBL/GenBank/DDBJ databases">
        <title>Genome assembly of Pristionchus species.</title>
        <authorList>
            <person name="Yoshida K."/>
            <person name="Sommer R.J."/>
        </authorList>
    </citation>
    <scope>NUCLEOTIDE SEQUENCE</scope>
    <source>
        <strain evidence="2">RS0144</strain>
    </source>
</reference>
<accession>A0AAV5SRD9</accession>
<feature type="region of interest" description="Disordered" evidence="1">
    <location>
        <begin position="248"/>
        <end position="267"/>
    </location>
</feature>
<evidence type="ECO:0000256" key="1">
    <source>
        <dbReference type="SAM" id="MobiDB-lite"/>
    </source>
</evidence>
<dbReference type="Proteomes" id="UP001432027">
    <property type="component" value="Unassembled WGS sequence"/>
</dbReference>
<proteinExistence type="predicted"/>
<evidence type="ECO:0000313" key="2">
    <source>
        <dbReference type="EMBL" id="GMS85771.1"/>
    </source>
</evidence>
<gene>
    <name evidence="2" type="ORF">PENTCL1PPCAC_7946</name>
</gene>
<dbReference type="AlphaFoldDB" id="A0AAV5SRD9"/>
<dbReference type="EMBL" id="BTSX01000002">
    <property type="protein sequence ID" value="GMS85771.1"/>
    <property type="molecule type" value="Genomic_DNA"/>
</dbReference>
<organism evidence="2 3">
    <name type="scientific">Pristionchus entomophagus</name>
    <dbReference type="NCBI Taxonomy" id="358040"/>
    <lineage>
        <taxon>Eukaryota</taxon>
        <taxon>Metazoa</taxon>
        <taxon>Ecdysozoa</taxon>
        <taxon>Nematoda</taxon>
        <taxon>Chromadorea</taxon>
        <taxon>Rhabditida</taxon>
        <taxon>Rhabditina</taxon>
        <taxon>Diplogasteromorpha</taxon>
        <taxon>Diplogasteroidea</taxon>
        <taxon>Neodiplogasteridae</taxon>
        <taxon>Pristionchus</taxon>
    </lineage>
</organism>
<protein>
    <submittedName>
        <fullName evidence="2">Uncharacterized protein</fullName>
    </submittedName>
</protein>
<keyword evidence="3" id="KW-1185">Reference proteome</keyword>
<sequence length="580" mass="59620">TVVLLAAVAASAAASFSFPEAASVRVKRQQCRCVRLVNGGGMQCSCMQPLATNELGTQQGGLASQVSQAAGTPQASCQCIQIFISDAPTYRCLCDPRPATTVGVTIKTTVTQPQTLQPTQPTLPTLPPITTAPTAPPTVSTVPTIPVTQPTPVTQPFSYPTLPSTVPTIPTIPSTLPTFPPITTPPTPVTQPPFTYSTAPPTQTPPIITSPPLITPISTFPPITNPPVTVTLPPVTYPVTVPTVTTVTPLPTPGPSSTTPGYEPPVTQTVPPSQACQCIMIRINGPQNAQYQCSCPGVANPIPVAPGGTGTGVTGAPALPSLNDGTAVNPYPATGVTNGTSAGCFCLDGANPNLGCGCSCDCFSLTVTIPTGVCVCPQDDSGRVVTTPGQPGVSTHSYTNPVTQAPVQPVQPTQPGQSQTLPPITNGPTYGTTYQTPAPLVTQPAVYPTGPGQTLPTQPVQPTQPAVLPPITTSMAPIVQPGHPGVTPAADGSATTTLPLTTTCILYPVTAGSSTPQQQCTCMPQYEQCAQNVCCLSSRFRSQKNDLVRAAADATGVQESTLDMFVDVFNKIKNRFTATA</sequence>
<feature type="non-terminal residue" evidence="2">
    <location>
        <position position="1"/>
    </location>
</feature>
<comment type="caution">
    <text evidence="2">The sequence shown here is derived from an EMBL/GenBank/DDBJ whole genome shotgun (WGS) entry which is preliminary data.</text>
</comment>
<feature type="compositionally biased region" description="Low complexity" evidence="1">
    <location>
        <begin position="248"/>
        <end position="265"/>
    </location>
</feature>
<evidence type="ECO:0000313" key="3">
    <source>
        <dbReference type="Proteomes" id="UP001432027"/>
    </source>
</evidence>